<evidence type="ECO:0000313" key="1">
    <source>
        <dbReference type="EMBL" id="RAK98397.1"/>
    </source>
</evidence>
<sequence length="200" mass="22555">MMDHPMKMGMEGFYVNGFRFTCPIFPSPRPPFILKTLSRWILQSALSDTGRSTAATGTDPQDRPLYRLLANGGASCGRLLLFPPYQGGNLPAGYLGSLQWGQSLINRRREKALSGHRRIGGSQAIRPHVPGRIRHPGAVVGLRLSLHLINSCCIISPSLHRPFSSHPPHFQSYLHSRPLWLAAEDRPPRHIPRRFWRPRM</sequence>
<keyword evidence="2" id="KW-1185">Reference proteome</keyword>
<protein>
    <submittedName>
        <fullName evidence="1">Uncharacterized protein</fullName>
    </submittedName>
</protein>
<dbReference type="Proteomes" id="UP000249402">
    <property type="component" value="Unassembled WGS sequence"/>
</dbReference>
<dbReference type="RefSeq" id="XP_025572725.1">
    <property type="nucleotide sequence ID" value="XM_025713866.1"/>
</dbReference>
<accession>A0A395GUQ7</accession>
<proteinExistence type="predicted"/>
<organism evidence="1 2">
    <name type="scientific">Aspergillus ibericus CBS 121593</name>
    <dbReference type="NCBI Taxonomy" id="1448316"/>
    <lineage>
        <taxon>Eukaryota</taxon>
        <taxon>Fungi</taxon>
        <taxon>Dikarya</taxon>
        <taxon>Ascomycota</taxon>
        <taxon>Pezizomycotina</taxon>
        <taxon>Eurotiomycetes</taxon>
        <taxon>Eurotiomycetidae</taxon>
        <taxon>Eurotiales</taxon>
        <taxon>Aspergillaceae</taxon>
        <taxon>Aspergillus</taxon>
        <taxon>Aspergillus subgen. Circumdati</taxon>
    </lineage>
</organism>
<gene>
    <name evidence="1" type="ORF">BO80DRAFT_162236</name>
</gene>
<evidence type="ECO:0000313" key="2">
    <source>
        <dbReference type="Proteomes" id="UP000249402"/>
    </source>
</evidence>
<dbReference type="GeneID" id="37218731"/>
<dbReference type="AlphaFoldDB" id="A0A395GUQ7"/>
<name>A0A395GUQ7_9EURO</name>
<reference evidence="1 2" key="1">
    <citation type="submission" date="2018-02" db="EMBL/GenBank/DDBJ databases">
        <title>The genomes of Aspergillus section Nigri reveals drivers in fungal speciation.</title>
        <authorList>
            <consortium name="DOE Joint Genome Institute"/>
            <person name="Vesth T.C."/>
            <person name="Nybo J."/>
            <person name="Theobald S."/>
            <person name="Brandl J."/>
            <person name="Frisvad J.C."/>
            <person name="Nielsen K.F."/>
            <person name="Lyhne E.K."/>
            <person name="Kogle M.E."/>
            <person name="Kuo A."/>
            <person name="Riley R."/>
            <person name="Clum A."/>
            <person name="Nolan M."/>
            <person name="Lipzen A."/>
            <person name="Salamov A."/>
            <person name="Henrissat B."/>
            <person name="Wiebenga A."/>
            <person name="De vries R.P."/>
            <person name="Grigoriev I.V."/>
            <person name="Mortensen U.H."/>
            <person name="Andersen M.R."/>
            <person name="Baker S.E."/>
        </authorList>
    </citation>
    <scope>NUCLEOTIDE SEQUENCE [LARGE SCALE GENOMIC DNA]</scope>
    <source>
        <strain evidence="1 2">CBS 121593</strain>
    </source>
</reference>
<dbReference type="VEuPathDB" id="FungiDB:BO80DRAFT_162236"/>
<dbReference type="EMBL" id="KZ824454">
    <property type="protein sequence ID" value="RAK98397.1"/>
    <property type="molecule type" value="Genomic_DNA"/>
</dbReference>